<dbReference type="PANTHER" id="PTHR30294">
    <property type="entry name" value="MEMBRANE COMPONENT OF ABC TRANSPORTER YHHJ-RELATED"/>
    <property type="match status" value="1"/>
</dbReference>
<dbReference type="EMBL" id="WMEX01000002">
    <property type="protein sequence ID" value="MYL26095.1"/>
    <property type="molecule type" value="Genomic_DNA"/>
</dbReference>
<feature type="transmembrane region" description="Helical" evidence="7">
    <location>
        <begin position="161"/>
        <end position="190"/>
    </location>
</feature>
<feature type="transmembrane region" description="Helical" evidence="7">
    <location>
        <begin position="129"/>
        <end position="149"/>
    </location>
</feature>
<dbReference type="InterPro" id="IPR055396">
    <property type="entry name" value="DUF7088"/>
</dbReference>
<evidence type="ECO:0000256" key="5">
    <source>
        <dbReference type="ARBA" id="ARBA00023136"/>
    </source>
</evidence>
<sequence length="958" mass="106090">MRETFQVCRKEFRSFFASPAAYLLLGVFLVAVHFIFFWGEAFFARNTADLRPLFEWFPLLLIFLVAALTMRSWSEERRSGTFQTLLTVPVSPGSLIAGKLLAGLALLIVGLGLTLPLPITVSLLGPLDWGPVIGGYVATLFLGLAYLAIGLCMSSLTSNAVIALILTTATCGVLYVIGAPVITGLFGYGIGHWLEHFGTGSRFDDITRGVLDIRDLFYYLTIAGVFLALNRLSLERLRWAGNPRNRNHRLWGAATVLVLANLLLVNVWLAPVNNLRVDLTEGNRYTLSATTLESVQRLQEPVTIRAYFSDKTHPMLSPLVPRLRDLLNEYAVMTDRRVRVRVVDPTENKEAEKRAASRYGVEPVPFQTSSRYESSVVNAYFNVVIEYGNQHETLGFRDLIRVERDTGSGIDVALNNPEYEITRAIRKLAGKYAAGGNLLARLDGDTRLTAYASSADQLPEPLAKLRGNLGGLFETLGKESNGGLATEVVTPDPEVENRLTGELGLKPLVAGLNDPNPFWFHLLLERGDQQVEVTLPDKLTKAALRRNIEAALKRVTPGALETVTLVTPNDQSRRRRRRAAAMGPRFSRLNNALSESRQVETSQLSNGRVPPQTDLLMVMAPETLSDKQLFAIDQFLMRGGNVVMATSPYQVTVGRSLRASRHDSGVSEWLQHHGLTVRDRLVADGRNATVPLPVTRTVSGRRFREIRMQPYPFAPDLRGNQLNPGSPITAQMNQLTMTWASPIRVDSEANSDRAVTELLHSSSQTWLQKKASVLPDFQTYPETGFAQSEQVGAQPMAVSIKGRFDSFFAGKPSPLLGDSGDKKVEQQAKPEKGSDSPSYTRVIEQSPESASLVLVASNAFGSDATLQLLSQTGGSLYSKPLTFLRNTVAWSFEDPALLALRGSSHEARTLVPLDPQSKRYWEYGNYALSGLGLFVIWLWRRLVRRRDEAFYRTIKAEV</sequence>
<dbReference type="Pfam" id="PF09822">
    <property type="entry name" value="ABC_transp_aux"/>
    <property type="match status" value="1"/>
</dbReference>
<name>A0A9X5B467_9GAMM</name>
<dbReference type="RefSeq" id="WP_160898299.1">
    <property type="nucleotide sequence ID" value="NZ_WMEX01000002.1"/>
</dbReference>
<evidence type="ECO:0000313" key="11">
    <source>
        <dbReference type="Proteomes" id="UP000460751"/>
    </source>
</evidence>
<keyword evidence="5 7" id="KW-0472">Membrane</keyword>
<dbReference type="PANTHER" id="PTHR30294:SF29">
    <property type="entry name" value="MULTIDRUG ABC TRANSPORTER PERMEASE YBHS-RELATED"/>
    <property type="match status" value="1"/>
</dbReference>
<evidence type="ECO:0000256" key="4">
    <source>
        <dbReference type="ARBA" id="ARBA00022989"/>
    </source>
</evidence>
<comment type="caution">
    <text evidence="10">The sequence shown here is derived from an EMBL/GenBank/DDBJ whole genome shotgun (WGS) entry which is preliminary data.</text>
</comment>
<dbReference type="AlphaFoldDB" id="A0A9X5B467"/>
<dbReference type="GO" id="GO:0140359">
    <property type="term" value="F:ABC-type transporter activity"/>
    <property type="evidence" value="ECO:0007669"/>
    <property type="project" value="InterPro"/>
</dbReference>
<feature type="transmembrane region" description="Helical" evidence="7">
    <location>
        <begin position="250"/>
        <end position="269"/>
    </location>
</feature>
<keyword evidence="11" id="KW-1185">Reference proteome</keyword>
<feature type="transmembrane region" description="Helical" evidence="7">
    <location>
        <begin position="210"/>
        <end position="229"/>
    </location>
</feature>
<evidence type="ECO:0000256" key="7">
    <source>
        <dbReference type="SAM" id="Phobius"/>
    </source>
</evidence>
<evidence type="ECO:0000313" key="10">
    <source>
        <dbReference type="EMBL" id="MYL26095.1"/>
    </source>
</evidence>
<accession>A0A9X5B467</accession>
<feature type="transmembrane region" description="Helical" evidence="7">
    <location>
        <begin position="56"/>
        <end position="74"/>
    </location>
</feature>
<feature type="region of interest" description="Disordered" evidence="6">
    <location>
        <begin position="812"/>
        <end position="841"/>
    </location>
</feature>
<keyword evidence="2" id="KW-1003">Cell membrane</keyword>
<evidence type="ECO:0000256" key="3">
    <source>
        <dbReference type="ARBA" id="ARBA00022692"/>
    </source>
</evidence>
<feature type="transmembrane region" description="Helical" evidence="7">
    <location>
        <begin position="95"/>
        <end position="117"/>
    </location>
</feature>
<organism evidence="10 11">
    <name type="scientific">Vreelandella halophila</name>
    <dbReference type="NCBI Taxonomy" id="86177"/>
    <lineage>
        <taxon>Bacteria</taxon>
        <taxon>Pseudomonadati</taxon>
        <taxon>Pseudomonadota</taxon>
        <taxon>Gammaproteobacteria</taxon>
        <taxon>Oceanospirillales</taxon>
        <taxon>Halomonadaceae</taxon>
        <taxon>Vreelandella</taxon>
    </lineage>
</organism>
<dbReference type="Proteomes" id="UP000460751">
    <property type="component" value="Unassembled WGS sequence"/>
</dbReference>
<dbReference type="GO" id="GO:0005886">
    <property type="term" value="C:plasma membrane"/>
    <property type="evidence" value="ECO:0007669"/>
    <property type="project" value="UniProtKB-SubCell"/>
</dbReference>
<keyword evidence="4 7" id="KW-1133">Transmembrane helix</keyword>
<dbReference type="Pfam" id="PF12679">
    <property type="entry name" value="ABC2_membrane_2"/>
    <property type="match status" value="1"/>
</dbReference>
<evidence type="ECO:0000256" key="6">
    <source>
        <dbReference type="SAM" id="MobiDB-lite"/>
    </source>
</evidence>
<dbReference type="Pfam" id="PF23357">
    <property type="entry name" value="DUF7088"/>
    <property type="match status" value="1"/>
</dbReference>
<dbReference type="OrthoDB" id="9794512at2"/>
<proteinExistence type="predicted"/>
<dbReference type="InterPro" id="IPR051449">
    <property type="entry name" value="ABC-2_transporter_component"/>
</dbReference>
<dbReference type="InterPro" id="IPR019196">
    <property type="entry name" value="ABC_transp_unknown"/>
</dbReference>
<evidence type="ECO:0000256" key="2">
    <source>
        <dbReference type="ARBA" id="ARBA00022475"/>
    </source>
</evidence>
<feature type="domain" description="ABC-type uncharacterised transport system" evidence="8">
    <location>
        <begin position="587"/>
        <end position="865"/>
    </location>
</feature>
<feature type="compositionally biased region" description="Basic and acidic residues" evidence="6">
    <location>
        <begin position="819"/>
        <end position="834"/>
    </location>
</feature>
<evidence type="ECO:0000259" key="8">
    <source>
        <dbReference type="Pfam" id="PF09822"/>
    </source>
</evidence>
<keyword evidence="3 7" id="KW-0812">Transmembrane</keyword>
<feature type="domain" description="DUF7088" evidence="9">
    <location>
        <begin position="282"/>
        <end position="385"/>
    </location>
</feature>
<evidence type="ECO:0000256" key="1">
    <source>
        <dbReference type="ARBA" id="ARBA00004651"/>
    </source>
</evidence>
<reference evidence="10 11" key="1">
    <citation type="submission" date="2019-11" db="EMBL/GenBank/DDBJ databases">
        <title>Genome sequences of 17 halophilic strains isolated from different environments.</title>
        <authorList>
            <person name="Furrow R.E."/>
        </authorList>
    </citation>
    <scope>NUCLEOTIDE SEQUENCE [LARGE SCALE GENOMIC DNA]</scope>
    <source>
        <strain evidence="10 11">22507_15_FS</strain>
    </source>
</reference>
<evidence type="ECO:0000259" key="9">
    <source>
        <dbReference type="Pfam" id="PF23357"/>
    </source>
</evidence>
<comment type="subcellular location">
    <subcellularLocation>
        <location evidence="1">Cell membrane</location>
        <topology evidence="1">Multi-pass membrane protein</topology>
    </subcellularLocation>
</comment>
<feature type="transmembrane region" description="Helical" evidence="7">
    <location>
        <begin position="21"/>
        <end position="44"/>
    </location>
</feature>
<gene>
    <name evidence="10" type="ORF">GLW01_04725</name>
</gene>
<feature type="transmembrane region" description="Helical" evidence="7">
    <location>
        <begin position="920"/>
        <end position="939"/>
    </location>
</feature>
<protein>
    <submittedName>
        <fullName evidence="10">ABC transporter permease subunit</fullName>
    </submittedName>
</protein>